<dbReference type="GO" id="GO:0004190">
    <property type="term" value="F:aspartic-type endopeptidase activity"/>
    <property type="evidence" value="ECO:0007669"/>
    <property type="project" value="InterPro"/>
</dbReference>
<evidence type="ECO:0000259" key="2">
    <source>
        <dbReference type="Pfam" id="PF01478"/>
    </source>
</evidence>
<sequence>MEATSLVPLMLLAPILLAVAASDLRHMKIPNALSLGTVALFLACLPWFPAEDLLLRVVIAAAVLALGFGAFCLRLIGGGDVKILSALLLFVPVPTMAIFANVFAAAMLLGIALILLVRLLPVAQRSGWPSMQRSRRFPMGISIAMAGLAHPFVAPLAQGLL</sequence>
<feature type="transmembrane region" description="Helical" evidence="1">
    <location>
        <begin position="53"/>
        <end position="76"/>
    </location>
</feature>
<feature type="transmembrane region" description="Helical" evidence="1">
    <location>
        <begin position="31"/>
        <end position="48"/>
    </location>
</feature>
<dbReference type="AlphaFoldDB" id="A0A285CST4"/>
<evidence type="ECO:0000313" key="3">
    <source>
        <dbReference type="EMBL" id="SNX70592.1"/>
    </source>
</evidence>
<keyword evidence="1" id="KW-1133">Transmembrane helix</keyword>
<gene>
    <name evidence="3" type="ORF">SAMN05878503_106122</name>
</gene>
<feature type="transmembrane region" description="Helical" evidence="1">
    <location>
        <begin position="137"/>
        <end position="157"/>
    </location>
</feature>
<organism evidence="3 4">
    <name type="scientific">Cereibacter ovatus</name>
    <dbReference type="NCBI Taxonomy" id="439529"/>
    <lineage>
        <taxon>Bacteria</taxon>
        <taxon>Pseudomonadati</taxon>
        <taxon>Pseudomonadota</taxon>
        <taxon>Alphaproteobacteria</taxon>
        <taxon>Rhodobacterales</taxon>
        <taxon>Paracoccaceae</taxon>
        <taxon>Cereibacter</taxon>
    </lineage>
</organism>
<evidence type="ECO:0000313" key="4">
    <source>
        <dbReference type="Proteomes" id="UP000219467"/>
    </source>
</evidence>
<evidence type="ECO:0000256" key="1">
    <source>
        <dbReference type="SAM" id="Phobius"/>
    </source>
</evidence>
<dbReference type="Pfam" id="PF01478">
    <property type="entry name" value="Peptidase_A24"/>
    <property type="match status" value="1"/>
</dbReference>
<dbReference type="EMBL" id="OAOQ01000006">
    <property type="protein sequence ID" value="SNX70592.1"/>
    <property type="molecule type" value="Genomic_DNA"/>
</dbReference>
<dbReference type="OrthoDB" id="7866360at2"/>
<feature type="transmembrane region" description="Helical" evidence="1">
    <location>
        <begin position="96"/>
        <end position="117"/>
    </location>
</feature>
<dbReference type="GO" id="GO:0016020">
    <property type="term" value="C:membrane"/>
    <property type="evidence" value="ECO:0007669"/>
    <property type="project" value="InterPro"/>
</dbReference>
<dbReference type="Proteomes" id="UP000219467">
    <property type="component" value="Unassembled WGS sequence"/>
</dbReference>
<name>A0A285CST4_9RHOB</name>
<dbReference type="RefSeq" id="WP_097030393.1">
    <property type="nucleotide sequence ID" value="NZ_OAOQ01000006.1"/>
</dbReference>
<feature type="domain" description="Prepilin type IV endopeptidase peptidase" evidence="2">
    <location>
        <begin position="11"/>
        <end position="114"/>
    </location>
</feature>
<keyword evidence="1" id="KW-0812">Transmembrane</keyword>
<proteinExistence type="predicted"/>
<accession>A0A285CST4</accession>
<dbReference type="Gene3D" id="1.20.120.1220">
    <property type="match status" value="1"/>
</dbReference>
<protein>
    <submittedName>
        <fullName evidence="3">Prepilin peptidase CpaA</fullName>
    </submittedName>
</protein>
<keyword evidence="1" id="KW-0472">Membrane</keyword>
<reference evidence="4" key="1">
    <citation type="submission" date="2017-08" db="EMBL/GenBank/DDBJ databases">
        <authorList>
            <person name="Varghese N."/>
            <person name="Submissions S."/>
        </authorList>
    </citation>
    <scope>NUCLEOTIDE SEQUENCE [LARGE SCALE GENOMIC DNA]</scope>
    <source>
        <strain evidence="4">JA234</strain>
    </source>
</reference>
<keyword evidence="4" id="KW-1185">Reference proteome</keyword>
<dbReference type="InterPro" id="IPR000045">
    <property type="entry name" value="Prepilin_IV_endopep_pep"/>
</dbReference>